<dbReference type="Gene3D" id="1.10.150.870">
    <property type="match status" value="1"/>
</dbReference>
<dbReference type="InterPro" id="IPR004365">
    <property type="entry name" value="NA-bd_OB_tRNA"/>
</dbReference>
<keyword evidence="5 13" id="KW-0963">Cytoplasm</keyword>
<dbReference type="Pfam" id="PF17657">
    <property type="entry name" value="DNA_pol3_finger"/>
    <property type="match status" value="1"/>
</dbReference>
<evidence type="ECO:0000256" key="11">
    <source>
        <dbReference type="ARBA" id="ARBA00023204"/>
    </source>
</evidence>
<dbReference type="CDD" id="cd04485">
    <property type="entry name" value="DnaE_OBF"/>
    <property type="match status" value="1"/>
</dbReference>
<evidence type="ECO:0000256" key="5">
    <source>
        <dbReference type="ARBA" id="ARBA00022490"/>
    </source>
</evidence>
<evidence type="ECO:0000256" key="1">
    <source>
        <dbReference type="ARBA" id="ARBA00004496"/>
    </source>
</evidence>
<evidence type="ECO:0000256" key="7">
    <source>
        <dbReference type="ARBA" id="ARBA00022695"/>
    </source>
</evidence>
<dbReference type="CDD" id="cd07434">
    <property type="entry name" value="PHP_PolIIIA_DnaE2"/>
    <property type="match status" value="1"/>
</dbReference>
<keyword evidence="9 13" id="KW-0227">DNA damage</keyword>
<keyword evidence="8 13" id="KW-0235">DNA replication</keyword>
<gene>
    <name evidence="13" type="primary">dnaE2</name>
    <name evidence="15" type="ORF">ACFFGG_13295</name>
</gene>
<accession>A0ABV6PUJ6</accession>
<dbReference type="PANTHER" id="PTHR32294:SF4">
    <property type="entry name" value="ERROR-PRONE DNA POLYMERASE"/>
    <property type="match status" value="1"/>
</dbReference>
<dbReference type="RefSeq" id="WP_377483755.1">
    <property type="nucleotide sequence ID" value="NZ_JBHLTN010000028.1"/>
</dbReference>
<comment type="similarity">
    <text evidence="2 13">Belongs to the DNA polymerase type-C family. DnaE2 subfamily.</text>
</comment>
<feature type="domain" description="Polymerase/histidinol phosphatase N-terminal" evidence="14">
    <location>
        <begin position="13"/>
        <end position="80"/>
    </location>
</feature>
<evidence type="ECO:0000256" key="9">
    <source>
        <dbReference type="ARBA" id="ARBA00022763"/>
    </source>
</evidence>
<dbReference type="InterPro" id="IPR011708">
    <property type="entry name" value="DNA_pol3_alpha_NTPase_dom"/>
</dbReference>
<dbReference type="InterPro" id="IPR016195">
    <property type="entry name" value="Pol/histidinol_Pase-like"/>
</dbReference>
<dbReference type="Pfam" id="PF02811">
    <property type="entry name" value="PHP"/>
    <property type="match status" value="1"/>
</dbReference>
<evidence type="ECO:0000256" key="12">
    <source>
        <dbReference type="ARBA" id="ARBA00049244"/>
    </source>
</evidence>
<dbReference type="Pfam" id="PF14579">
    <property type="entry name" value="HHH_6"/>
    <property type="match status" value="1"/>
</dbReference>
<comment type="function">
    <text evidence="13">DNA polymerase involved in damage-induced mutagenesis and translesion synthesis (TLS). It is not the major replicative DNA polymerase.</text>
</comment>
<dbReference type="InterPro" id="IPR012340">
    <property type="entry name" value="NA-bd_OB-fold"/>
</dbReference>
<keyword evidence="7 13" id="KW-0548">Nucleotidyltransferase</keyword>
<dbReference type="InterPro" id="IPR004805">
    <property type="entry name" value="DnaE2/DnaE/PolC"/>
</dbReference>
<sequence>MNAPTHFSVPDYAELRCLSNFSFLRGASHPEELVARARQQGYAALAITDECSLAGVVRAHVAAKEQGLKLLIGSQFQVETVGDDASGLCPFTLVVLACNGNGYGNLCEFITRLRRTAPKGSYRLPVRDIDPQALADCVVLVSPQRAGTAAQLLACARWLLERFMGRCWLAVELLRQLDDAMWLHRLREVGELTAIPLVAAGDVHMHVRSRKPLQDVLTATRIGKPLTECGLALQPNAERHLRSRLRLAQTYPPELLAQTLRVAARCDFSLDELRYQYPAEVMPAGETPAGYLRRITYEGAGRRWPEGIPAKVQNQIEHELALIAELRYEHYFLTVADIVAFARSRNILCQGRGSAANSAVCYCTGVTEVDPARMSVLFERFISRERNEPPDIDIDFEHERREEVIQYLYQKYGRERAALTAAVIRYQPRSAIRDVGKALGFELDTLDTLAKDHRWWDGGTIDPERLAEAGLAPGSLQVRQLVTLTGQLLGFPRHLSQHVGGFVLTRGPLSRMVPIENAAMPDRTVIEWDKDDLDAMGLLKVDVLALGMLTALRKALAFIGECQGQVFEMQDIPPEDGETYDMVCKADTIGVFQIESRAQMSMLPRLKPRCFYDLVIEVAIVRPGPIQGGMVHPYLRRRQGLEPVNYPGAALKEALGRTLGVPIFQEQVMQVAVLAAGFTPGEADQLRRAMAAWKRKGGLEKYRAKLVDGMTERGYGAAFAEAIFEQIKGFSDYGFPESHAASFALLVYASCWIKCHHPAEFLAAMLNSQPLGFYSPSQLVQDARRHGVQVRPADVAASDWDCTLEGQTDQSVVRLGLRMISGMPRAAAERIVAARAKGLFANADDLARRALLDQQGMRRLAGAEALASLAGHRRQQVWEASALKATPRLLRDAPVHEDFLELPAAPENEEIVFDYASTGLTLRRHPLVLLRPMLRKRHLRSAQELNDLPNGSLVRCCGIVTLRQQPQTAKGVVFVSLEDETGVVQVVVRKSVREHQRAALLQSRLLAVQGRWQREGEVSNVVADQLEDLTPLLGRLADVLGKSRDFH</sequence>
<evidence type="ECO:0000313" key="15">
    <source>
        <dbReference type="EMBL" id="MFC0593526.1"/>
    </source>
</evidence>
<dbReference type="SMART" id="SM00481">
    <property type="entry name" value="POLIIIAc"/>
    <property type="match status" value="1"/>
</dbReference>
<dbReference type="InterPro" id="IPR023073">
    <property type="entry name" value="DnaE2"/>
</dbReference>
<proteinExistence type="inferred from homology"/>
<dbReference type="InterPro" id="IPR040982">
    <property type="entry name" value="DNA_pol3_finger"/>
</dbReference>
<dbReference type="Gene3D" id="2.40.50.140">
    <property type="entry name" value="Nucleic acid-binding proteins"/>
    <property type="match status" value="1"/>
</dbReference>
<evidence type="ECO:0000256" key="2">
    <source>
        <dbReference type="ARBA" id="ARBA00007391"/>
    </source>
</evidence>
<keyword evidence="16" id="KW-1185">Reference proteome</keyword>
<dbReference type="Proteomes" id="UP001589834">
    <property type="component" value="Unassembled WGS sequence"/>
</dbReference>
<dbReference type="EMBL" id="JBHLTN010000028">
    <property type="protein sequence ID" value="MFC0593526.1"/>
    <property type="molecule type" value="Genomic_DNA"/>
</dbReference>
<dbReference type="InterPro" id="IPR004013">
    <property type="entry name" value="PHP_dom"/>
</dbReference>
<evidence type="ECO:0000256" key="13">
    <source>
        <dbReference type="HAMAP-Rule" id="MF_01902"/>
    </source>
</evidence>
<dbReference type="NCBIfam" id="TIGR00594">
    <property type="entry name" value="polc"/>
    <property type="match status" value="1"/>
</dbReference>
<dbReference type="SUPFAM" id="SSF89550">
    <property type="entry name" value="PHP domain-like"/>
    <property type="match status" value="1"/>
</dbReference>
<dbReference type="InterPro" id="IPR003141">
    <property type="entry name" value="Pol/His_phosphatase_N"/>
</dbReference>
<evidence type="ECO:0000256" key="4">
    <source>
        <dbReference type="ARBA" id="ARBA00017273"/>
    </source>
</evidence>
<dbReference type="PANTHER" id="PTHR32294">
    <property type="entry name" value="DNA POLYMERASE III SUBUNIT ALPHA"/>
    <property type="match status" value="1"/>
</dbReference>
<evidence type="ECO:0000259" key="14">
    <source>
        <dbReference type="SMART" id="SM00481"/>
    </source>
</evidence>
<protein>
    <recommendedName>
        <fullName evidence="4 13">Error-prone DNA polymerase</fullName>
        <ecNumber evidence="3 13">2.7.7.7</ecNumber>
    </recommendedName>
</protein>
<name>A0ABV6PUJ6_9BURK</name>
<evidence type="ECO:0000256" key="6">
    <source>
        <dbReference type="ARBA" id="ARBA00022679"/>
    </source>
</evidence>
<dbReference type="HAMAP" id="MF_01902">
    <property type="entry name" value="DNApol_error_prone"/>
    <property type="match status" value="1"/>
</dbReference>
<dbReference type="InterPro" id="IPR029460">
    <property type="entry name" value="DNAPol_HHH"/>
</dbReference>
<keyword evidence="10 13" id="KW-0239">DNA-directed DNA polymerase</keyword>
<evidence type="ECO:0000256" key="3">
    <source>
        <dbReference type="ARBA" id="ARBA00012417"/>
    </source>
</evidence>
<comment type="caution">
    <text evidence="15">The sequence shown here is derived from an EMBL/GenBank/DDBJ whole genome shotgun (WGS) entry which is preliminary data.</text>
</comment>
<dbReference type="EC" id="2.7.7.7" evidence="3 13"/>
<dbReference type="Gene3D" id="3.20.20.140">
    <property type="entry name" value="Metal-dependent hydrolases"/>
    <property type="match status" value="1"/>
</dbReference>
<organism evidence="15 16">
    <name type="scientific">Ottowia pentelensis</name>
    <dbReference type="NCBI Taxonomy" id="511108"/>
    <lineage>
        <taxon>Bacteria</taxon>
        <taxon>Pseudomonadati</taxon>
        <taxon>Pseudomonadota</taxon>
        <taxon>Betaproteobacteria</taxon>
        <taxon>Burkholderiales</taxon>
        <taxon>Comamonadaceae</taxon>
        <taxon>Ottowia</taxon>
    </lineage>
</organism>
<evidence type="ECO:0000313" key="16">
    <source>
        <dbReference type="Proteomes" id="UP001589834"/>
    </source>
</evidence>
<comment type="catalytic activity">
    <reaction evidence="12 13">
        <text>DNA(n) + a 2'-deoxyribonucleoside 5'-triphosphate = DNA(n+1) + diphosphate</text>
        <dbReference type="Rhea" id="RHEA:22508"/>
        <dbReference type="Rhea" id="RHEA-COMP:17339"/>
        <dbReference type="Rhea" id="RHEA-COMP:17340"/>
        <dbReference type="ChEBI" id="CHEBI:33019"/>
        <dbReference type="ChEBI" id="CHEBI:61560"/>
        <dbReference type="ChEBI" id="CHEBI:173112"/>
        <dbReference type="EC" id="2.7.7.7"/>
    </reaction>
</comment>
<dbReference type="Pfam" id="PF01336">
    <property type="entry name" value="tRNA_anti-codon"/>
    <property type="match status" value="1"/>
</dbReference>
<evidence type="ECO:0000256" key="10">
    <source>
        <dbReference type="ARBA" id="ARBA00022932"/>
    </source>
</evidence>
<evidence type="ECO:0000256" key="8">
    <source>
        <dbReference type="ARBA" id="ARBA00022705"/>
    </source>
</evidence>
<dbReference type="Pfam" id="PF07733">
    <property type="entry name" value="DNA_pol3_alpha"/>
    <property type="match status" value="1"/>
</dbReference>
<comment type="subcellular location">
    <subcellularLocation>
        <location evidence="1 13">Cytoplasm</location>
    </subcellularLocation>
</comment>
<reference evidence="15 16" key="1">
    <citation type="submission" date="2024-09" db="EMBL/GenBank/DDBJ databases">
        <authorList>
            <person name="Sun Q."/>
            <person name="Mori K."/>
        </authorList>
    </citation>
    <scope>NUCLEOTIDE SEQUENCE [LARGE SCALE GENOMIC DNA]</scope>
    <source>
        <strain evidence="15 16">NCAIM B.02336</strain>
    </source>
</reference>
<keyword evidence="11 13" id="KW-0234">DNA repair</keyword>
<dbReference type="NCBIfam" id="NF004225">
    <property type="entry name" value="PRK05672.1"/>
    <property type="match status" value="1"/>
</dbReference>
<keyword evidence="6 13" id="KW-0808">Transferase</keyword>